<dbReference type="EMBL" id="FNXF01000023">
    <property type="protein sequence ID" value="SEI12120.1"/>
    <property type="molecule type" value="Genomic_DNA"/>
</dbReference>
<sequence length="159" mass="17670">MTSCHNQALSKMHTAAISLQPLVSDRADAVPVAEIWLAGVTTAKLIGGAVLEAAFHCEHGYLLFVTDDIPFEDTLSIYLMDQDFQVLDSVNIGVAYSTGNFHLLREPSAREVQFSFIGGCNWRLTLLATPEFCLPLFNEPAGVRRQPSFKRWFKLSYSS</sequence>
<accession>A0A1H6NAY7</accession>
<gene>
    <name evidence="1" type="ORF">SAMN05660691_03900</name>
</gene>
<keyword evidence="2" id="KW-1185">Reference proteome</keyword>
<reference evidence="2" key="1">
    <citation type="submission" date="2016-10" db="EMBL/GenBank/DDBJ databases">
        <authorList>
            <person name="Varghese N."/>
            <person name="Submissions S."/>
        </authorList>
    </citation>
    <scope>NUCLEOTIDE SEQUENCE [LARGE SCALE GENOMIC DNA]</scope>
    <source>
        <strain evidence="2">DSM 17616</strain>
    </source>
</reference>
<evidence type="ECO:0000313" key="2">
    <source>
        <dbReference type="Proteomes" id="UP000199371"/>
    </source>
</evidence>
<dbReference type="AlphaFoldDB" id="A0A1H6NAY7"/>
<evidence type="ECO:0000313" key="1">
    <source>
        <dbReference type="EMBL" id="SEI12120.1"/>
    </source>
</evidence>
<protein>
    <submittedName>
        <fullName evidence="1">Uncharacterized protein</fullName>
    </submittedName>
</protein>
<organism evidence="1 2">
    <name type="scientific">Rheinheimera pacifica</name>
    <dbReference type="NCBI Taxonomy" id="173990"/>
    <lineage>
        <taxon>Bacteria</taxon>
        <taxon>Pseudomonadati</taxon>
        <taxon>Pseudomonadota</taxon>
        <taxon>Gammaproteobacteria</taxon>
        <taxon>Chromatiales</taxon>
        <taxon>Chromatiaceae</taxon>
        <taxon>Rheinheimera</taxon>
    </lineage>
</organism>
<dbReference type="Proteomes" id="UP000199371">
    <property type="component" value="Unassembled WGS sequence"/>
</dbReference>
<proteinExistence type="predicted"/>
<name>A0A1H6NAY7_9GAMM</name>